<organism evidence="2 3">
    <name type="scientific">Marasmiellus scandens</name>
    <dbReference type="NCBI Taxonomy" id="2682957"/>
    <lineage>
        <taxon>Eukaryota</taxon>
        <taxon>Fungi</taxon>
        <taxon>Dikarya</taxon>
        <taxon>Basidiomycota</taxon>
        <taxon>Agaricomycotina</taxon>
        <taxon>Agaricomycetes</taxon>
        <taxon>Agaricomycetidae</taxon>
        <taxon>Agaricales</taxon>
        <taxon>Marasmiineae</taxon>
        <taxon>Omphalotaceae</taxon>
        <taxon>Marasmiellus</taxon>
    </lineage>
</organism>
<protein>
    <recommendedName>
        <fullName evidence="4">Chromatin target of PRMT1 protein C-terminal domain-containing protein</fullName>
    </recommendedName>
</protein>
<dbReference type="InterPro" id="IPR019416">
    <property type="entry name" value="NCBP3"/>
</dbReference>
<evidence type="ECO:0000313" key="2">
    <source>
        <dbReference type="EMBL" id="KAK7471202.1"/>
    </source>
</evidence>
<dbReference type="PANTHER" id="PTHR16291">
    <property type="entry name" value="NUCLEAR CAP-BINDING PROTEIN SUBUNIT 3"/>
    <property type="match status" value="1"/>
</dbReference>
<feature type="region of interest" description="Disordered" evidence="1">
    <location>
        <begin position="62"/>
        <end position="83"/>
    </location>
</feature>
<reference evidence="2 3" key="1">
    <citation type="submission" date="2024-01" db="EMBL/GenBank/DDBJ databases">
        <title>A draft genome for the cacao thread blight pathogen Marasmiellus scandens.</title>
        <authorList>
            <person name="Baruah I.K."/>
            <person name="Leung J."/>
            <person name="Bukari Y."/>
            <person name="Amoako-Attah I."/>
            <person name="Meinhardt L.W."/>
            <person name="Bailey B.A."/>
            <person name="Cohen S.P."/>
        </authorList>
    </citation>
    <scope>NUCLEOTIDE SEQUENCE [LARGE SCALE GENOMIC DNA]</scope>
    <source>
        <strain evidence="2 3">GH-19</strain>
    </source>
</reference>
<comment type="caution">
    <text evidence="2">The sequence shown here is derived from an EMBL/GenBank/DDBJ whole genome shotgun (WGS) entry which is preliminary data.</text>
</comment>
<dbReference type="Pfam" id="PF10309">
    <property type="entry name" value="NCBP3"/>
    <property type="match status" value="1"/>
</dbReference>
<keyword evidence="3" id="KW-1185">Reference proteome</keyword>
<feature type="region of interest" description="Disordered" evidence="1">
    <location>
        <begin position="1"/>
        <end position="20"/>
    </location>
</feature>
<feature type="compositionally biased region" description="Basic and acidic residues" evidence="1">
    <location>
        <begin position="375"/>
        <end position="390"/>
    </location>
</feature>
<feature type="compositionally biased region" description="Acidic residues" evidence="1">
    <location>
        <begin position="68"/>
        <end position="83"/>
    </location>
</feature>
<feature type="region of interest" description="Disordered" evidence="1">
    <location>
        <begin position="313"/>
        <end position="402"/>
    </location>
</feature>
<evidence type="ECO:0000256" key="1">
    <source>
        <dbReference type="SAM" id="MobiDB-lite"/>
    </source>
</evidence>
<name>A0ABR1K3T4_9AGAR</name>
<gene>
    <name evidence="2" type="ORF">VKT23_002612</name>
</gene>
<evidence type="ECO:0008006" key="4">
    <source>
        <dbReference type="Google" id="ProtNLM"/>
    </source>
</evidence>
<feature type="compositionally biased region" description="Basic and acidic residues" evidence="1">
    <location>
        <begin position="348"/>
        <end position="360"/>
    </location>
</feature>
<feature type="compositionally biased region" description="Polar residues" evidence="1">
    <location>
        <begin position="313"/>
        <end position="323"/>
    </location>
</feature>
<evidence type="ECO:0000313" key="3">
    <source>
        <dbReference type="Proteomes" id="UP001498398"/>
    </source>
</evidence>
<dbReference type="PANTHER" id="PTHR16291:SF0">
    <property type="entry name" value="NUCLEAR CAP-BINDING PROTEIN SUBUNIT 3"/>
    <property type="match status" value="1"/>
</dbReference>
<sequence length="402" mass="44198">MDISTDLVTPSDDPSSLALSYDDSVPYEEQLPDPNSASALANRIGNTKVYLLSESSVARVAKRKRDGEDGEGEVLEEEGEGMLEDVDMNQDPSIRSNALLLTGSPVSHLPTARIFAYATHFEARPLGLEWVDDKTCVLVFESSAAARTALELLSKSPEEEPDAEGCITAKSIPIALWPPEERINKSLGKGGEGLKGVLRIRWAKHDDVKKRGAKRESEFYRKHGSTAGKETINGRDLPNAINPSKKRRVGADERLNKESLDEDLDRIRADGESGILLGLEEAEEEVLDPPSPPSKMRSDYIAADGRTLLERTSSMRLHSSGQDATDLASRITAPLPRRARRGVASTNLEDRLWSDRRESGRNSGRNSRNGNGSGRDSRAGRDRPKKTRQELDDELDAFLAQD</sequence>
<proteinExistence type="predicted"/>
<feature type="region of interest" description="Disordered" evidence="1">
    <location>
        <begin position="214"/>
        <end position="251"/>
    </location>
</feature>
<feature type="compositionally biased region" description="Low complexity" evidence="1">
    <location>
        <begin position="361"/>
        <end position="370"/>
    </location>
</feature>
<dbReference type="Proteomes" id="UP001498398">
    <property type="component" value="Unassembled WGS sequence"/>
</dbReference>
<accession>A0ABR1K3T4</accession>
<feature type="compositionally biased region" description="Polar residues" evidence="1">
    <location>
        <begin position="1"/>
        <end position="18"/>
    </location>
</feature>
<dbReference type="EMBL" id="JBANRG010000002">
    <property type="protein sequence ID" value="KAK7471202.1"/>
    <property type="molecule type" value="Genomic_DNA"/>
</dbReference>